<proteinExistence type="predicted"/>
<reference evidence="1 2" key="1">
    <citation type="submission" date="2019-04" db="EMBL/GenBank/DDBJ databases">
        <title>Friends and foes A comparative genomics study of 23 Aspergillus species from section Flavi.</title>
        <authorList>
            <consortium name="DOE Joint Genome Institute"/>
            <person name="Kjaerbolling I."/>
            <person name="Vesth T."/>
            <person name="Frisvad J.C."/>
            <person name="Nybo J.L."/>
            <person name="Theobald S."/>
            <person name="Kildgaard S."/>
            <person name="Isbrandt T."/>
            <person name="Kuo A."/>
            <person name="Sato A."/>
            <person name="Lyhne E.K."/>
            <person name="Kogle M.E."/>
            <person name="Wiebenga A."/>
            <person name="Kun R.S."/>
            <person name="Lubbers R.J."/>
            <person name="Makela M.R."/>
            <person name="Barry K."/>
            <person name="Chovatia M."/>
            <person name="Clum A."/>
            <person name="Daum C."/>
            <person name="Haridas S."/>
            <person name="He G."/>
            <person name="LaButti K."/>
            <person name="Lipzen A."/>
            <person name="Mondo S."/>
            <person name="Riley R."/>
            <person name="Salamov A."/>
            <person name="Simmons B.A."/>
            <person name="Magnuson J.K."/>
            <person name="Henrissat B."/>
            <person name="Mortensen U.H."/>
            <person name="Larsen T.O."/>
            <person name="Devries R.P."/>
            <person name="Grigoriev I.V."/>
            <person name="Machida M."/>
            <person name="Baker S.E."/>
            <person name="Andersen M.R."/>
        </authorList>
    </citation>
    <scope>NUCLEOTIDE SEQUENCE [LARGE SCALE GENOMIC DNA]</scope>
    <source>
        <strain evidence="1 2">CBS 117625</strain>
    </source>
</reference>
<gene>
    <name evidence="1" type="ORF">BDV38DRAFT_283461</name>
</gene>
<dbReference type="RefSeq" id="XP_031913137.1">
    <property type="nucleotide sequence ID" value="XM_032060044.1"/>
</dbReference>
<name>A0A5N6SVC6_ASPPS</name>
<evidence type="ECO:0000313" key="1">
    <source>
        <dbReference type="EMBL" id="KAE8137074.1"/>
    </source>
</evidence>
<dbReference type="Proteomes" id="UP000325672">
    <property type="component" value="Unassembled WGS sequence"/>
</dbReference>
<dbReference type="GeneID" id="43644254"/>
<sequence length="547" mass="59810">MVIAQAEFFHLQQRCIYKTLTAASEIPNLNLKDDSFPVLHMDHVHSALICIDDESKFNRKTGFYLSDITPGCGDDAELQDGKCVGNIKPTCKDGYTYSYDLASQTGQCCSPGMHWDGEACYSIPGTDGCPSDTTQGKDRCTKPSGGLAYCPPEFRESKGQCIGKGPFCPPMLNYELSLNACVEYEAPECLEPGSKLENGRCIWELTPECPKGSRQEGNYCVVIIKPYCDGEDKGKAHFDGTQCVSNVTPECEDPSANFDGEECLTGRKPVCNEANGFFLQVGRCVSTKTSECPDGGKLTAKGECVSKRKVKCKTGDLVGKDFVGYDPKNGECFSKHDKIRCDDGAEWDPKIQTCLGTKSKCEDGTSIPEGGECVSQEIPRCPDPERFEFNGKKYVLKKGPDCAPGFRLLKGECVSEIGPACGYGQVPKDGRCVLVSGDCMEFEFCPTYKPLRTVVIVEEINPAMGISDFVWDVGQRSAVKNRVATRCASDSGEKCYFSRAMVILVHGKFPGYVWDGVMLVLNGGEGVHCAEEEERGAEENLHDVNRV</sequence>
<dbReference type="AlphaFoldDB" id="A0A5N6SVC6"/>
<protein>
    <submittedName>
        <fullName evidence="1">Uncharacterized protein</fullName>
    </submittedName>
</protein>
<dbReference type="OrthoDB" id="7250310at2759"/>
<evidence type="ECO:0000313" key="2">
    <source>
        <dbReference type="Proteomes" id="UP000325672"/>
    </source>
</evidence>
<accession>A0A5N6SVC6</accession>
<dbReference type="EMBL" id="ML743580">
    <property type="protein sequence ID" value="KAE8137074.1"/>
    <property type="molecule type" value="Genomic_DNA"/>
</dbReference>
<keyword evidence="2" id="KW-1185">Reference proteome</keyword>
<organism evidence="1 2">
    <name type="scientific">Aspergillus pseudotamarii</name>
    <dbReference type="NCBI Taxonomy" id="132259"/>
    <lineage>
        <taxon>Eukaryota</taxon>
        <taxon>Fungi</taxon>
        <taxon>Dikarya</taxon>
        <taxon>Ascomycota</taxon>
        <taxon>Pezizomycotina</taxon>
        <taxon>Eurotiomycetes</taxon>
        <taxon>Eurotiomycetidae</taxon>
        <taxon>Eurotiales</taxon>
        <taxon>Aspergillaceae</taxon>
        <taxon>Aspergillus</taxon>
        <taxon>Aspergillus subgen. Circumdati</taxon>
    </lineage>
</organism>